<feature type="domain" description="Rad50/SbcC-type AAA" evidence="14">
    <location>
        <begin position="91"/>
        <end position="401"/>
    </location>
</feature>
<dbReference type="EMBL" id="CP064812">
    <property type="protein sequence ID" value="QPG74354.1"/>
    <property type="molecule type" value="Genomic_DNA"/>
</dbReference>
<keyword evidence="5" id="KW-0547">Nucleotide-binding</keyword>
<dbReference type="Proteomes" id="UP000662931">
    <property type="component" value="Chromosome 1"/>
</dbReference>
<feature type="coiled-coil region" evidence="12">
    <location>
        <begin position="330"/>
        <end position="414"/>
    </location>
</feature>
<dbReference type="AlphaFoldDB" id="A0A875S560"/>
<organism evidence="15 16">
    <name type="scientific">Eeniella nana</name>
    <name type="common">Yeast</name>
    <name type="synonym">Brettanomyces nanus</name>
    <dbReference type="NCBI Taxonomy" id="13502"/>
    <lineage>
        <taxon>Eukaryota</taxon>
        <taxon>Fungi</taxon>
        <taxon>Dikarya</taxon>
        <taxon>Ascomycota</taxon>
        <taxon>Saccharomycotina</taxon>
        <taxon>Pichiomycetes</taxon>
        <taxon>Pichiales</taxon>
        <taxon>Pichiaceae</taxon>
        <taxon>Brettanomyces</taxon>
    </lineage>
</organism>
<dbReference type="GO" id="GO:0003697">
    <property type="term" value="F:single-stranded DNA binding"/>
    <property type="evidence" value="ECO:0007669"/>
    <property type="project" value="TreeGrafter"/>
</dbReference>
<feature type="coiled-coil region" evidence="12">
    <location>
        <begin position="912"/>
        <end position="939"/>
    </location>
</feature>
<evidence type="ECO:0000256" key="1">
    <source>
        <dbReference type="ARBA" id="ARBA00004123"/>
    </source>
</evidence>
<dbReference type="GO" id="GO:0035861">
    <property type="term" value="C:site of double-strand break"/>
    <property type="evidence" value="ECO:0007669"/>
    <property type="project" value="TreeGrafter"/>
</dbReference>
<evidence type="ECO:0000256" key="6">
    <source>
        <dbReference type="ARBA" id="ARBA00022763"/>
    </source>
</evidence>
<evidence type="ECO:0000256" key="8">
    <source>
        <dbReference type="ARBA" id="ARBA00023054"/>
    </source>
</evidence>
<protein>
    <recommendedName>
        <fullName evidence="14">Rad50/SbcC-type AAA domain-containing protein</fullName>
    </recommendedName>
</protein>
<reference evidence="15" key="1">
    <citation type="submission" date="2020-10" db="EMBL/GenBank/DDBJ databases">
        <authorList>
            <person name="Roach M.J.R."/>
        </authorList>
    </citation>
    <scope>NUCLEOTIDE SEQUENCE</scope>
    <source>
        <strain evidence="15">CBS 1945</strain>
    </source>
</reference>
<dbReference type="GO" id="GO:0000724">
    <property type="term" value="P:double-strand break repair via homologous recombination"/>
    <property type="evidence" value="ECO:0007669"/>
    <property type="project" value="TreeGrafter"/>
</dbReference>
<dbReference type="InterPro" id="IPR027417">
    <property type="entry name" value="P-loop_NTPase"/>
</dbReference>
<dbReference type="GO" id="GO:0016887">
    <property type="term" value="F:ATP hydrolysis activity"/>
    <property type="evidence" value="ECO:0007669"/>
    <property type="project" value="InterPro"/>
</dbReference>
<evidence type="ECO:0000256" key="4">
    <source>
        <dbReference type="ARBA" id="ARBA00022454"/>
    </source>
</evidence>
<dbReference type="GO" id="GO:0030915">
    <property type="term" value="C:Smc5-Smc6 complex"/>
    <property type="evidence" value="ECO:0007669"/>
    <property type="project" value="TreeGrafter"/>
</dbReference>
<dbReference type="OrthoDB" id="10265785at2759"/>
<feature type="coiled-coil region" evidence="12">
    <location>
        <begin position="712"/>
        <end position="757"/>
    </location>
</feature>
<feature type="compositionally biased region" description="Polar residues" evidence="13">
    <location>
        <begin position="1120"/>
        <end position="1134"/>
    </location>
</feature>
<keyword evidence="11" id="KW-0539">Nucleus</keyword>
<keyword evidence="10" id="KW-0234">DNA repair</keyword>
<feature type="compositionally biased region" description="Acidic residues" evidence="13">
    <location>
        <begin position="10"/>
        <end position="20"/>
    </location>
</feature>
<evidence type="ECO:0000256" key="3">
    <source>
        <dbReference type="ARBA" id="ARBA00006793"/>
    </source>
</evidence>
<dbReference type="InterPro" id="IPR038729">
    <property type="entry name" value="Rad50/SbcC_AAA"/>
</dbReference>
<feature type="region of interest" description="Disordered" evidence="13">
    <location>
        <begin position="1114"/>
        <end position="1134"/>
    </location>
</feature>
<keyword evidence="4" id="KW-0158">Chromosome</keyword>
<keyword evidence="7" id="KW-0067">ATP-binding</keyword>
<keyword evidence="8 12" id="KW-0175">Coiled coil</keyword>
<feature type="coiled-coil region" evidence="12">
    <location>
        <begin position="451"/>
        <end position="478"/>
    </location>
</feature>
<dbReference type="PANTHER" id="PTHR19306:SF6">
    <property type="entry name" value="STRUCTURAL MAINTENANCE OF CHROMOSOMES PROTEIN 6"/>
    <property type="match status" value="1"/>
</dbReference>
<evidence type="ECO:0000256" key="11">
    <source>
        <dbReference type="ARBA" id="ARBA00023242"/>
    </source>
</evidence>
<gene>
    <name evidence="15" type="ORF">FOA43_001681</name>
</gene>
<feature type="coiled-coil region" evidence="12">
    <location>
        <begin position="789"/>
        <end position="820"/>
    </location>
</feature>
<comment type="similarity">
    <text evidence="3">Belongs to the SMC family. SMC6 subfamily.</text>
</comment>
<dbReference type="Pfam" id="PF13476">
    <property type="entry name" value="AAA_23"/>
    <property type="match status" value="1"/>
</dbReference>
<evidence type="ECO:0000256" key="13">
    <source>
        <dbReference type="SAM" id="MobiDB-lite"/>
    </source>
</evidence>
<evidence type="ECO:0000256" key="7">
    <source>
        <dbReference type="ARBA" id="ARBA00022840"/>
    </source>
</evidence>
<dbReference type="GeneID" id="62195082"/>
<proteinExistence type="inferred from homology"/>
<evidence type="ECO:0000256" key="9">
    <source>
        <dbReference type="ARBA" id="ARBA00023172"/>
    </source>
</evidence>
<evidence type="ECO:0000256" key="10">
    <source>
        <dbReference type="ARBA" id="ARBA00023204"/>
    </source>
</evidence>
<sequence>MPGIKRKNIEEEENPIESEEDNKVLNEDEVPDIQLKDSQIDIRETFSQEVNRKLKRRRKSVSNLPRSDLIVENEEEDDIDDSPATAGIILRLELHNFMCHHAFSLDFGEQTNFIIGRNGSGKSAILTGLSVGMGAKASDTDRGNSLKGLIMHGKNVARVKIMFKNEGQQAYQPAVYGKRIFIERVIRSVGAASFSIRSEKDRVVSTKKQTVDEILDCYGITIANPMTILTQTDAKTFLARSTASEKFKYFMQGTRLQEAYDNVRSLQNDLTEISRTILKDREIQKQAHDRFVKAREVWMNFRSSDEYSQRQRMLLCKEAWLEVADNEDKMNRAKDLLDRRHKSVEKMEQQVTEFKDLIHRLEEIREKASSELTGELFERLQESNRKKDEMKVELEKLQSKIRSTDVNIRNINKDISEGEEVLKKLLKSIETEQTRLSHRTGEDYEKLNYLKTQQEKILEETDNERQEAASRIPVLQAELRTKTTDIDSDIKGLRNDHSRLTGEKQKLHNVNNNQERVLGRQLHNLLADVRINKAKYKGNVLGPIGVHIELKQEYSRWSWVLEIILQRTLNAFLVENFDDSTVLKQKVRQFGTNNDITVRRSEIFNFSNSIPRVGNLKVMDVLNIKDKSLECFLVDSNKIHNTLLIDDRRAAENVLLSDTSNKISSVICFVPDGALRITKRNGSLQTDPIQPMRRRNQNWIPLNIVGDSTNPLARVDRELDYVTTQLRELKQKRTSIEKRYRSEIIEVQRDVKRKQQKCRDIKAAISKAATKMEDMEGGTAKLDALVEQRDKANDQKNINVQQLRELREELSKIARDLGKRREFFKTILQENEKLVAEEDGVKQKISNATSKTDDYQDNIKIVNSKKQKYEGEIDKLDEFLTETISPTIEKSREYALNLCTKEEANIQPTDTKEKMEKDIEAVTESLRKLEEKVGISREEAEATDRAAETVYVDARNKNRESAKLYNSLFSALKIRLANLSSIAGTLIQDVSNEFESALRLRQFSGKLDFDFTNHRLILKASTKPREKLRNVESFSGGEKSYAQIAFLLAIWHAMKSRVRGLDEFDVFMDQVHRRLTLKLILQKVRDTPKTQTIFITPLAIGEVAGLNHKSVSIHEVSPPERSTGTVRNVNGRNL</sequence>
<keyword evidence="16" id="KW-1185">Reference proteome</keyword>
<dbReference type="RefSeq" id="XP_038777919.1">
    <property type="nucleotide sequence ID" value="XM_038921991.1"/>
</dbReference>
<keyword evidence="6" id="KW-0227">DNA damage</keyword>
<accession>A0A875S560</accession>
<evidence type="ECO:0000259" key="14">
    <source>
        <dbReference type="Pfam" id="PF13476"/>
    </source>
</evidence>
<evidence type="ECO:0000256" key="2">
    <source>
        <dbReference type="ARBA" id="ARBA00004286"/>
    </source>
</evidence>
<dbReference type="GO" id="GO:0005524">
    <property type="term" value="F:ATP binding"/>
    <property type="evidence" value="ECO:0007669"/>
    <property type="project" value="UniProtKB-KW"/>
</dbReference>
<dbReference type="GO" id="GO:0005634">
    <property type="term" value="C:nucleus"/>
    <property type="evidence" value="ECO:0007669"/>
    <property type="project" value="UniProtKB-SubCell"/>
</dbReference>
<comment type="subcellular location">
    <subcellularLocation>
        <location evidence="2">Chromosome</location>
    </subcellularLocation>
    <subcellularLocation>
        <location evidence="1">Nucleus</location>
    </subcellularLocation>
</comment>
<dbReference type="KEGG" id="bnn:FOA43_001681"/>
<keyword evidence="9" id="KW-0233">DNA recombination</keyword>
<dbReference type="GO" id="GO:0003684">
    <property type="term" value="F:damaged DNA binding"/>
    <property type="evidence" value="ECO:0007669"/>
    <property type="project" value="TreeGrafter"/>
</dbReference>
<dbReference type="PANTHER" id="PTHR19306">
    <property type="entry name" value="STRUCTURAL MAINTENANCE OF CHROMOSOMES 5,6 SMC5, SMC6"/>
    <property type="match status" value="1"/>
</dbReference>
<evidence type="ECO:0000256" key="5">
    <source>
        <dbReference type="ARBA" id="ARBA00022741"/>
    </source>
</evidence>
<evidence type="ECO:0000313" key="16">
    <source>
        <dbReference type="Proteomes" id="UP000662931"/>
    </source>
</evidence>
<evidence type="ECO:0000256" key="12">
    <source>
        <dbReference type="SAM" id="Coils"/>
    </source>
</evidence>
<name>A0A875S560_EENNA</name>
<evidence type="ECO:0000313" key="15">
    <source>
        <dbReference type="EMBL" id="QPG74354.1"/>
    </source>
</evidence>
<dbReference type="Gene3D" id="3.40.50.300">
    <property type="entry name" value="P-loop containing nucleotide triphosphate hydrolases"/>
    <property type="match status" value="2"/>
</dbReference>
<dbReference type="SUPFAM" id="SSF52540">
    <property type="entry name" value="P-loop containing nucleoside triphosphate hydrolases"/>
    <property type="match status" value="1"/>
</dbReference>
<feature type="region of interest" description="Disordered" evidence="13">
    <location>
        <begin position="1"/>
        <end position="30"/>
    </location>
</feature>